<evidence type="ECO:0000313" key="3">
    <source>
        <dbReference type="Proteomes" id="UP000256321"/>
    </source>
</evidence>
<accession>A0A3D8HGE4</accession>
<dbReference type="Proteomes" id="UP000256321">
    <property type="component" value="Unassembled WGS sequence"/>
</dbReference>
<keyword evidence="4" id="KW-1185">Reference proteome</keyword>
<dbReference type="EMBL" id="QREV01000014">
    <property type="protein sequence ID" value="RDU49647.1"/>
    <property type="molecule type" value="Genomic_DNA"/>
</dbReference>
<dbReference type="Proteomes" id="UP000629596">
    <property type="component" value="Unassembled WGS sequence"/>
</dbReference>
<dbReference type="AlphaFoldDB" id="A0A3D8HGE4"/>
<organism evidence="2 3">
    <name type="scientific">Parabacteroides acidifaciens</name>
    <dbReference type="NCBI Taxonomy" id="2290935"/>
    <lineage>
        <taxon>Bacteria</taxon>
        <taxon>Pseudomonadati</taxon>
        <taxon>Bacteroidota</taxon>
        <taxon>Bacteroidia</taxon>
        <taxon>Bacteroidales</taxon>
        <taxon>Tannerellaceae</taxon>
        <taxon>Parabacteroides</taxon>
    </lineage>
</organism>
<comment type="caution">
    <text evidence="2">The sequence shown here is derived from an EMBL/GenBank/DDBJ whole genome shotgun (WGS) entry which is preliminary data.</text>
</comment>
<dbReference type="RefSeq" id="WP_115499150.1">
    <property type="nucleotide sequence ID" value="NZ_JACRTI010000014.1"/>
</dbReference>
<sequence>MKYSIYILLIFFFSCQSKSEKNDLALVVADSVSVRYLDIAITENTLNLDRYFELDSYVVLSDQSLIGEIKRTLVWDDYIFILDEVPKIVCFNMQGDLVYEINSQGEGPEEFGTIVDFGLGGKAEKLWLYDSSKRRLAAYDIKTGSYQYSISISFVAPSRIAVDKGHFFFHTPDHYNYATHPEMHYSLLYSVAGKQIDGRFFSHDEIAEYMFDYGRSHPFYYNDGRILYIRNFDHVIYSLSSEGIIPIYDIHLPEPLPLDLVKEKPNPMKLVKSRYSWLLSDCYLCGDVLSFLFSKDGYYYWGLYDLKENRAVNIGKNQMETSLLVDMTFDGVYRDRFFSVISSQVIGCKKDKFPELIPEKLHSLSEEDNPVIAFYKVKR</sequence>
<evidence type="ECO:0000313" key="2">
    <source>
        <dbReference type="EMBL" id="RDU49647.1"/>
    </source>
</evidence>
<evidence type="ECO:0000313" key="1">
    <source>
        <dbReference type="EMBL" id="MBC8601661.1"/>
    </source>
</evidence>
<dbReference type="EMBL" id="JACRTI010000014">
    <property type="protein sequence ID" value="MBC8601661.1"/>
    <property type="molecule type" value="Genomic_DNA"/>
</dbReference>
<proteinExistence type="predicted"/>
<gene>
    <name evidence="2" type="ORF">DWU89_08165</name>
    <name evidence="1" type="ORF">H8784_07985</name>
</gene>
<dbReference type="Pfam" id="PF17170">
    <property type="entry name" value="DUF5128"/>
    <property type="match status" value="1"/>
</dbReference>
<name>A0A3D8HGE4_9BACT</name>
<reference evidence="2 3" key="1">
    <citation type="submission" date="2018-07" db="EMBL/GenBank/DDBJ databases">
        <title>Parabacteroides acidifaciens nov. sp., isolated from human feces.</title>
        <authorList>
            <person name="Wang Y.J."/>
        </authorList>
    </citation>
    <scope>NUCLEOTIDE SEQUENCE [LARGE SCALE GENOMIC DNA]</scope>
    <source>
        <strain evidence="2 3">426-9</strain>
    </source>
</reference>
<dbReference type="SUPFAM" id="SSF63825">
    <property type="entry name" value="YWTD domain"/>
    <property type="match status" value="1"/>
</dbReference>
<protein>
    <submittedName>
        <fullName evidence="2">6-bladed beta-propeller</fullName>
    </submittedName>
</protein>
<reference evidence="1 4" key="2">
    <citation type="submission" date="2020-08" db="EMBL/GenBank/DDBJ databases">
        <title>Genome public.</title>
        <authorList>
            <person name="Liu C."/>
            <person name="Sun Q."/>
        </authorList>
    </citation>
    <scope>NUCLEOTIDE SEQUENCE [LARGE SCALE GENOMIC DNA]</scope>
    <source>
        <strain evidence="1 4">426_9</strain>
    </source>
</reference>
<dbReference type="PROSITE" id="PS51257">
    <property type="entry name" value="PROKAR_LIPOPROTEIN"/>
    <property type="match status" value="1"/>
</dbReference>
<evidence type="ECO:0000313" key="4">
    <source>
        <dbReference type="Proteomes" id="UP000629596"/>
    </source>
</evidence>